<gene>
    <name evidence="3" type="ORF">M378DRAFT_994113</name>
</gene>
<proteinExistence type="predicted"/>
<name>A0A0C2X1H5_AMAMK</name>
<keyword evidence="2" id="KW-0732">Signal</keyword>
<organism evidence="3 4">
    <name type="scientific">Amanita muscaria (strain Koide BX008)</name>
    <dbReference type="NCBI Taxonomy" id="946122"/>
    <lineage>
        <taxon>Eukaryota</taxon>
        <taxon>Fungi</taxon>
        <taxon>Dikarya</taxon>
        <taxon>Basidiomycota</taxon>
        <taxon>Agaricomycotina</taxon>
        <taxon>Agaricomycetes</taxon>
        <taxon>Agaricomycetidae</taxon>
        <taxon>Agaricales</taxon>
        <taxon>Pluteineae</taxon>
        <taxon>Amanitaceae</taxon>
        <taxon>Amanita</taxon>
    </lineage>
</organism>
<dbReference type="AlphaFoldDB" id="A0A0C2X1H5"/>
<feature type="signal peptide" evidence="2">
    <location>
        <begin position="1"/>
        <end position="15"/>
    </location>
</feature>
<evidence type="ECO:0000256" key="1">
    <source>
        <dbReference type="SAM" id="MobiDB-lite"/>
    </source>
</evidence>
<evidence type="ECO:0000256" key="2">
    <source>
        <dbReference type="SAM" id="SignalP"/>
    </source>
</evidence>
<dbReference type="InParanoid" id="A0A0C2X1H5"/>
<accession>A0A0C2X1H5</accession>
<keyword evidence="4" id="KW-1185">Reference proteome</keyword>
<reference evidence="3 4" key="1">
    <citation type="submission" date="2014-04" db="EMBL/GenBank/DDBJ databases">
        <title>Evolutionary Origins and Diversification of the Mycorrhizal Mutualists.</title>
        <authorList>
            <consortium name="DOE Joint Genome Institute"/>
            <consortium name="Mycorrhizal Genomics Consortium"/>
            <person name="Kohler A."/>
            <person name="Kuo A."/>
            <person name="Nagy L.G."/>
            <person name="Floudas D."/>
            <person name="Copeland A."/>
            <person name="Barry K.W."/>
            <person name="Cichocki N."/>
            <person name="Veneault-Fourrey C."/>
            <person name="LaButti K."/>
            <person name="Lindquist E.A."/>
            <person name="Lipzen A."/>
            <person name="Lundell T."/>
            <person name="Morin E."/>
            <person name="Murat C."/>
            <person name="Riley R."/>
            <person name="Ohm R."/>
            <person name="Sun H."/>
            <person name="Tunlid A."/>
            <person name="Henrissat B."/>
            <person name="Grigoriev I.V."/>
            <person name="Hibbett D.S."/>
            <person name="Martin F."/>
        </authorList>
    </citation>
    <scope>NUCLEOTIDE SEQUENCE [LARGE SCALE GENOMIC DNA]</scope>
    <source>
        <strain evidence="3 4">Koide BX008</strain>
    </source>
</reference>
<sequence length="119" mass="13335">MYFTLLLRALMLSHAKYLVCTAWSCKLYHDSRHACAHLIILILIQDVPRGLESNCQFQNLNSTPFFGPSNNKPCPSCPSMSLIRYVIPITSNTSFPQRVSSPSRRSLGEPDRACSQGMS</sequence>
<evidence type="ECO:0000313" key="4">
    <source>
        <dbReference type="Proteomes" id="UP000054549"/>
    </source>
</evidence>
<dbReference type="HOGENOM" id="CLU_2060920_0_0_1"/>
<feature type="region of interest" description="Disordered" evidence="1">
    <location>
        <begin position="94"/>
        <end position="119"/>
    </location>
</feature>
<dbReference type="Proteomes" id="UP000054549">
    <property type="component" value="Unassembled WGS sequence"/>
</dbReference>
<feature type="chain" id="PRO_5013357140" description="Secreted protein" evidence="2">
    <location>
        <begin position="16"/>
        <end position="119"/>
    </location>
</feature>
<dbReference type="EMBL" id="KN818230">
    <property type="protein sequence ID" value="KIL67982.1"/>
    <property type="molecule type" value="Genomic_DNA"/>
</dbReference>
<evidence type="ECO:0008006" key="5">
    <source>
        <dbReference type="Google" id="ProtNLM"/>
    </source>
</evidence>
<feature type="compositionally biased region" description="Polar residues" evidence="1">
    <location>
        <begin position="94"/>
        <end position="104"/>
    </location>
</feature>
<evidence type="ECO:0000313" key="3">
    <source>
        <dbReference type="EMBL" id="KIL67982.1"/>
    </source>
</evidence>
<protein>
    <recommendedName>
        <fullName evidence="5">Secreted protein</fullName>
    </recommendedName>
</protein>